<proteinExistence type="predicted"/>
<evidence type="ECO:0000313" key="4">
    <source>
        <dbReference type="Proteomes" id="UP000821866"/>
    </source>
</evidence>
<evidence type="ECO:0000259" key="1">
    <source>
        <dbReference type="Pfam" id="PF14764"/>
    </source>
</evidence>
<comment type="caution">
    <text evidence="3">The sequence shown here is derived from an EMBL/GenBank/DDBJ whole genome shotgun (WGS) entry which is preliminary data.</text>
</comment>
<gene>
    <name evidence="3" type="ORF">HPB51_002683</name>
</gene>
<dbReference type="SUPFAM" id="SSF48371">
    <property type="entry name" value="ARM repeat"/>
    <property type="match status" value="1"/>
</dbReference>
<keyword evidence="4" id="KW-1185">Reference proteome</keyword>
<dbReference type="InterPro" id="IPR028222">
    <property type="entry name" value="AP5Z1"/>
</dbReference>
<evidence type="ECO:0000313" key="3">
    <source>
        <dbReference type="EMBL" id="KAH8036629.1"/>
    </source>
</evidence>
<organism evidence="3 4">
    <name type="scientific">Rhipicephalus microplus</name>
    <name type="common">Cattle tick</name>
    <name type="synonym">Boophilus microplus</name>
    <dbReference type="NCBI Taxonomy" id="6941"/>
    <lineage>
        <taxon>Eukaryota</taxon>
        <taxon>Metazoa</taxon>
        <taxon>Ecdysozoa</taxon>
        <taxon>Arthropoda</taxon>
        <taxon>Chelicerata</taxon>
        <taxon>Arachnida</taxon>
        <taxon>Acari</taxon>
        <taxon>Parasitiformes</taxon>
        <taxon>Ixodida</taxon>
        <taxon>Ixodoidea</taxon>
        <taxon>Ixodidae</taxon>
        <taxon>Rhipicephalinae</taxon>
        <taxon>Rhipicephalus</taxon>
        <taxon>Boophilus</taxon>
    </lineage>
</organism>
<reference evidence="3" key="2">
    <citation type="submission" date="2021-09" db="EMBL/GenBank/DDBJ databases">
        <authorList>
            <person name="Jia N."/>
            <person name="Wang J."/>
            <person name="Shi W."/>
            <person name="Du L."/>
            <person name="Sun Y."/>
            <person name="Zhan W."/>
            <person name="Jiang J."/>
            <person name="Wang Q."/>
            <person name="Zhang B."/>
            <person name="Ji P."/>
            <person name="Sakyi L.B."/>
            <person name="Cui X."/>
            <person name="Yuan T."/>
            <person name="Jiang B."/>
            <person name="Yang W."/>
            <person name="Lam T.T.-Y."/>
            <person name="Chang Q."/>
            <person name="Ding S."/>
            <person name="Wang X."/>
            <person name="Zhu J."/>
            <person name="Ruan X."/>
            <person name="Zhao L."/>
            <person name="Wei J."/>
            <person name="Que T."/>
            <person name="Du C."/>
            <person name="Cheng J."/>
            <person name="Dai P."/>
            <person name="Han X."/>
            <person name="Huang E."/>
            <person name="Gao Y."/>
            <person name="Liu J."/>
            <person name="Shao H."/>
            <person name="Ye R."/>
            <person name="Li L."/>
            <person name="Wei W."/>
            <person name="Wang X."/>
            <person name="Wang C."/>
            <person name="Huo Q."/>
            <person name="Li W."/>
            <person name="Guo W."/>
            <person name="Chen H."/>
            <person name="Chen S."/>
            <person name="Zhou L."/>
            <person name="Zhou L."/>
            <person name="Ni X."/>
            <person name="Tian J."/>
            <person name="Zhou Y."/>
            <person name="Sheng Y."/>
            <person name="Liu T."/>
            <person name="Pan Y."/>
            <person name="Xia L."/>
            <person name="Li J."/>
            <person name="Zhao F."/>
            <person name="Cao W."/>
        </authorList>
    </citation>
    <scope>NUCLEOTIDE SEQUENCE</scope>
    <source>
        <strain evidence="3">Rmic-2018</strain>
        <tissue evidence="3">Larvae</tissue>
    </source>
</reference>
<protein>
    <submittedName>
        <fullName evidence="3">Uncharacterized protein</fullName>
    </submittedName>
</protein>
<dbReference type="PANTHER" id="PTHR46488:SF1">
    <property type="entry name" value="AP-5 COMPLEX SUBUNIT ZETA-1"/>
    <property type="match status" value="1"/>
</dbReference>
<feature type="domain" description="AP-5 complex subunit zeta-1 N-terminal TPR" evidence="2">
    <location>
        <begin position="56"/>
        <end position="259"/>
    </location>
</feature>
<dbReference type="Pfam" id="PF14764">
    <property type="entry name" value="SPG48"/>
    <property type="match status" value="1"/>
</dbReference>
<dbReference type="AlphaFoldDB" id="A0A9J6ER87"/>
<accession>A0A9J6ER87</accession>
<dbReference type="EMBL" id="JABSTU010000002">
    <property type="protein sequence ID" value="KAH8036629.1"/>
    <property type="molecule type" value="Genomic_DNA"/>
</dbReference>
<feature type="domain" description="AP-5 complex subunit zeta-1 ARM repeats" evidence="1">
    <location>
        <begin position="296"/>
        <end position="354"/>
    </location>
</feature>
<dbReference type="PANTHER" id="PTHR46488">
    <property type="entry name" value="AP-5 COMPLEX SUBUNIT ZETA-1"/>
    <property type="match status" value="1"/>
</dbReference>
<dbReference type="InterPro" id="IPR056857">
    <property type="entry name" value="TPR_AP5Z1_N"/>
</dbReference>
<sequence length="359" mass="39703">MAASFVDDLISVRSHRKLNLSELLENLPKQLTKEVLQQLRAAVLECDPELIPQQETAVSSLLVVVLDESSPPARRHLALSVLESLCPQYGLEEMLLPLPPQQLTLFLQALLAQGTDSPHYRALLDKLLSALEDAAVSATVKREVLLYVTRVAEAREDLLSREDVERVFKQLPGWLLDCSLFSSPRLLGVSSVTGPSPSATAVTGSSRFRRSDSAQAVSELDGVVSQETFTVLTSAKFYTGDQWLNGAVFSVLGVWLRRAVALHYTDETLVSASKKYCLYLVDQTHRKPVHPEDFVLQQLCLVEVVRTLDLVCQLDSSQVPEVILVIQRLANSHLLSRVTLGTALLEFFLHHGEFPATLA</sequence>
<reference evidence="3" key="1">
    <citation type="journal article" date="2020" name="Cell">
        <title>Large-Scale Comparative Analyses of Tick Genomes Elucidate Their Genetic Diversity and Vector Capacities.</title>
        <authorList>
            <consortium name="Tick Genome and Microbiome Consortium (TIGMIC)"/>
            <person name="Jia N."/>
            <person name="Wang J."/>
            <person name="Shi W."/>
            <person name="Du L."/>
            <person name="Sun Y."/>
            <person name="Zhan W."/>
            <person name="Jiang J.F."/>
            <person name="Wang Q."/>
            <person name="Zhang B."/>
            <person name="Ji P."/>
            <person name="Bell-Sakyi L."/>
            <person name="Cui X.M."/>
            <person name="Yuan T.T."/>
            <person name="Jiang B.G."/>
            <person name="Yang W.F."/>
            <person name="Lam T.T."/>
            <person name="Chang Q.C."/>
            <person name="Ding S.J."/>
            <person name="Wang X.J."/>
            <person name="Zhu J.G."/>
            <person name="Ruan X.D."/>
            <person name="Zhao L."/>
            <person name="Wei J.T."/>
            <person name="Ye R.Z."/>
            <person name="Que T.C."/>
            <person name="Du C.H."/>
            <person name="Zhou Y.H."/>
            <person name="Cheng J.X."/>
            <person name="Dai P.F."/>
            <person name="Guo W.B."/>
            <person name="Han X.H."/>
            <person name="Huang E.J."/>
            <person name="Li L.F."/>
            <person name="Wei W."/>
            <person name="Gao Y.C."/>
            <person name="Liu J.Z."/>
            <person name="Shao H.Z."/>
            <person name="Wang X."/>
            <person name="Wang C.C."/>
            <person name="Yang T.C."/>
            <person name="Huo Q.B."/>
            <person name="Li W."/>
            <person name="Chen H.Y."/>
            <person name="Chen S.E."/>
            <person name="Zhou L.G."/>
            <person name="Ni X.B."/>
            <person name="Tian J.H."/>
            <person name="Sheng Y."/>
            <person name="Liu T."/>
            <person name="Pan Y.S."/>
            <person name="Xia L.Y."/>
            <person name="Li J."/>
            <person name="Zhao F."/>
            <person name="Cao W.C."/>
        </authorList>
    </citation>
    <scope>NUCLEOTIDE SEQUENCE</scope>
    <source>
        <strain evidence="3">Rmic-2018</strain>
    </source>
</reference>
<dbReference type="VEuPathDB" id="VectorBase:LOC119179454"/>
<dbReference type="GO" id="GO:0044599">
    <property type="term" value="C:AP-5 adaptor complex"/>
    <property type="evidence" value="ECO:0007669"/>
    <property type="project" value="InterPro"/>
</dbReference>
<dbReference type="Pfam" id="PF25153">
    <property type="entry name" value="TPR_AP5Z1"/>
    <property type="match status" value="1"/>
</dbReference>
<name>A0A9J6ER87_RHIMP</name>
<evidence type="ECO:0000259" key="2">
    <source>
        <dbReference type="Pfam" id="PF25153"/>
    </source>
</evidence>
<dbReference type="InterPro" id="IPR055450">
    <property type="entry name" value="AP5Z1_ARM"/>
</dbReference>
<dbReference type="Proteomes" id="UP000821866">
    <property type="component" value="Chromosome 10"/>
</dbReference>
<dbReference type="InterPro" id="IPR016024">
    <property type="entry name" value="ARM-type_fold"/>
</dbReference>